<reference evidence="1 2" key="1">
    <citation type="submission" date="2018-08" db="EMBL/GenBank/DDBJ databases">
        <title>Comparative analysis of Burkholderia isolates from Puerto Rico.</title>
        <authorList>
            <person name="Hall C."/>
            <person name="Sahl J."/>
            <person name="Wagner D."/>
        </authorList>
    </citation>
    <scope>NUCLEOTIDE SEQUENCE [LARGE SCALE GENOMIC DNA]</scope>
    <source>
        <strain evidence="1 2">Bp9001</strain>
    </source>
</reference>
<evidence type="ECO:0000313" key="1">
    <source>
        <dbReference type="EMBL" id="RQT22094.1"/>
    </source>
</evidence>
<dbReference type="AlphaFoldDB" id="A0A3N8QE68"/>
<evidence type="ECO:0000313" key="2">
    <source>
        <dbReference type="Proteomes" id="UP000269271"/>
    </source>
</evidence>
<comment type="caution">
    <text evidence="1">The sequence shown here is derived from an EMBL/GenBank/DDBJ whole genome shotgun (WGS) entry which is preliminary data.</text>
</comment>
<dbReference type="Proteomes" id="UP000269271">
    <property type="component" value="Unassembled WGS sequence"/>
</dbReference>
<organism evidence="1 2">
    <name type="scientific">Burkholderia contaminans</name>
    <dbReference type="NCBI Taxonomy" id="488447"/>
    <lineage>
        <taxon>Bacteria</taxon>
        <taxon>Pseudomonadati</taxon>
        <taxon>Pseudomonadota</taxon>
        <taxon>Betaproteobacteria</taxon>
        <taxon>Burkholderiales</taxon>
        <taxon>Burkholderiaceae</taxon>
        <taxon>Burkholderia</taxon>
        <taxon>Burkholderia cepacia complex</taxon>
    </lineage>
</organism>
<sequence length="275" mass="30543">MLLADAIVDACVMEYDQATGEGYFVVVDGDAPAAGTTIELDADAVPEEIKTYEHLSPASSATSQAFTIEQFYDELDRHDWYYSFSDDGREYRSGSDNAKRLSEIAQCAGGDHAALLDAFNKHYFSGDPWSTPKWDKPARPANGVVSLPAAPVPVSATPESSEVGAQSHARPDAQCRDEVMIELAEYETTCISNVITAAYAWRDARCEYSDATRLLKKPRTGRQFNWIFDWWRRRSDSAAQLMAARSLGFAEHQLQRALVQLMNTGYDADMGREKS</sequence>
<protein>
    <submittedName>
        <fullName evidence="1">Uncharacterized protein</fullName>
    </submittedName>
</protein>
<accession>A0A3N8QE68</accession>
<gene>
    <name evidence="1" type="ORF">DF037_28715</name>
</gene>
<dbReference type="EMBL" id="QTQX01000022">
    <property type="protein sequence ID" value="RQT22094.1"/>
    <property type="molecule type" value="Genomic_DNA"/>
</dbReference>
<proteinExistence type="predicted"/>
<name>A0A3N8QE68_9BURK</name>